<dbReference type="EMBL" id="GFPF01008664">
    <property type="protein sequence ID" value="MAA19810.1"/>
    <property type="molecule type" value="Transcribed_RNA"/>
</dbReference>
<dbReference type="Pfam" id="PF21788">
    <property type="entry name" value="TNP-like_GBD"/>
    <property type="match status" value="1"/>
</dbReference>
<sequence>MKVSMAVQVQSASVSVAIMAMVYAKELPAAAMATAHFCERMDKVFDSLNSSSPKKNAQKCRYAIRRNDELVNFLRDQLAWIRSWKLCLLACANKAFAYVLCTYICSENVTSTACQHTDMCVLHSVRSLVLPFYIRLSSWGVVTDK</sequence>
<accession>A0A224Z1B6</accession>
<feature type="domain" description="Transposable element P transposase-like GTP-binding insertion" evidence="1">
    <location>
        <begin position="1"/>
        <end position="59"/>
    </location>
</feature>
<name>A0A224Z1B6_9ACAR</name>
<evidence type="ECO:0000259" key="1">
    <source>
        <dbReference type="Pfam" id="PF21788"/>
    </source>
</evidence>
<protein>
    <recommendedName>
        <fullName evidence="1">Transposable element P transposase-like GTP-binding insertion domain-containing protein</fullName>
    </recommendedName>
</protein>
<reference evidence="2" key="1">
    <citation type="journal article" date="2017" name="Parasit. Vectors">
        <title>Sialotranscriptomics of Rhipicephalus zambeziensis reveals intricate expression profiles of secretory proteins and suggests tight temporal transcriptional regulation during blood-feeding.</title>
        <authorList>
            <person name="de Castro M.H."/>
            <person name="de Klerk D."/>
            <person name="Pienaar R."/>
            <person name="Rees D.J.G."/>
            <person name="Mans B.J."/>
        </authorList>
    </citation>
    <scope>NUCLEOTIDE SEQUENCE</scope>
    <source>
        <tissue evidence="2">Salivary glands</tissue>
    </source>
</reference>
<proteinExistence type="predicted"/>
<dbReference type="InterPro" id="IPR048366">
    <property type="entry name" value="TNP-like_GBD"/>
</dbReference>
<dbReference type="AlphaFoldDB" id="A0A224Z1B6"/>
<organism evidence="2">
    <name type="scientific">Rhipicephalus zambeziensis</name>
    <dbReference type="NCBI Taxonomy" id="60191"/>
    <lineage>
        <taxon>Eukaryota</taxon>
        <taxon>Metazoa</taxon>
        <taxon>Ecdysozoa</taxon>
        <taxon>Arthropoda</taxon>
        <taxon>Chelicerata</taxon>
        <taxon>Arachnida</taxon>
        <taxon>Acari</taxon>
        <taxon>Parasitiformes</taxon>
        <taxon>Ixodida</taxon>
        <taxon>Ixodoidea</taxon>
        <taxon>Ixodidae</taxon>
        <taxon>Rhipicephalinae</taxon>
        <taxon>Rhipicephalus</taxon>
        <taxon>Rhipicephalus</taxon>
    </lineage>
</organism>
<evidence type="ECO:0000313" key="2">
    <source>
        <dbReference type="EMBL" id="MAA19810.1"/>
    </source>
</evidence>